<dbReference type="SUPFAM" id="SSF49899">
    <property type="entry name" value="Concanavalin A-like lectins/glucanases"/>
    <property type="match status" value="1"/>
</dbReference>
<dbReference type="RefSeq" id="WP_145791801.1">
    <property type="nucleotide sequence ID" value="NZ_BAAABR010000006.1"/>
</dbReference>
<dbReference type="InterPro" id="IPR013320">
    <property type="entry name" value="ConA-like_dom_sf"/>
</dbReference>
<keyword evidence="6" id="KW-0430">Lectin</keyword>
<dbReference type="Gene3D" id="2.60.120.200">
    <property type="match status" value="1"/>
</dbReference>
<feature type="compositionally biased region" description="Low complexity" evidence="3">
    <location>
        <begin position="103"/>
        <end position="145"/>
    </location>
</feature>
<proteinExistence type="predicted"/>
<comment type="caution">
    <text evidence="6">The sequence shown here is derived from an EMBL/GenBank/DDBJ whole genome shotgun (WGS) entry which is preliminary data.</text>
</comment>
<dbReference type="GO" id="GO:0030246">
    <property type="term" value="F:carbohydrate binding"/>
    <property type="evidence" value="ECO:0007669"/>
    <property type="project" value="UniProtKB-KW"/>
</dbReference>
<evidence type="ECO:0000256" key="2">
    <source>
        <dbReference type="ARBA" id="ARBA00023157"/>
    </source>
</evidence>
<organism evidence="6 7">
    <name type="scientific">Kitasatospora atroaurantiaca</name>
    <dbReference type="NCBI Taxonomy" id="285545"/>
    <lineage>
        <taxon>Bacteria</taxon>
        <taxon>Bacillati</taxon>
        <taxon>Actinomycetota</taxon>
        <taxon>Actinomycetes</taxon>
        <taxon>Kitasatosporales</taxon>
        <taxon>Streptomycetaceae</taxon>
        <taxon>Kitasatospora</taxon>
    </lineage>
</organism>
<dbReference type="AlphaFoldDB" id="A0A561ESB0"/>
<keyword evidence="4" id="KW-1133">Transmembrane helix</keyword>
<feature type="domain" description="LamG-like jellyroll fold" evidence="5">
    <location>
        <begin position="201"/>
        <end position="343"/>
    </location>
</feature>
<keyword evidence="1" id="KW-0732">Signal</keyword>
<feature type="transmembrane region" description="Helical" evidence="4">
    <location>
        <begin position="58"/>
        <end position="78"/>
    </location>
</feature>
<dbReference type="OrthoDB" id="3849876at2"/>
<dbReference type="Pfam" id="PF13385">
    <property type="entry name" value="Laminin_G_3"/>
    <property type="match status" value="1"/>
</dbReference>
<evidence type="ECO:0000256" key="1">
    <source>
        <dbReference type="ARBA" id="ARBA00022729"/>
    </source>
</evidence>
<dbReference type="Proteomes" id="UP000318416">
    <property type="component" value="Unassembled WGS sequence"/>
</dbReference>
<dbReference type="InterPro" id="IPR006558">
    <property type="entry name" value="LamG-like"/>
</dbReference>
<keyword evidence="4" id="KW-0472">Membrane</keyword>
<dbReference type="EMBL" id="VIVR01000001">
    <property type="protein sequence ID" value="TWE18489.1"/>
    <property type="molecule type" value="Genomic_DNA"/>
</dbReference>
<evidence type="ECO:0000256" key="3">
    <source>
        <dbReference type="SAM" id="MobiDB-lite"/>
    </source>
</evidence>
<evidence type="ECO:0000313" key="6">
    <source>
        <dbReference type="EMBL" id="TWE18489.1"/>
    </source>
</evidence>
<keyword evidence="2" id="KW-1015">Disulfide bond</keyword>
<feature type="region of interest" description="Disordered" evidence="3">
    <location>
        <begin position="1"/>
        <end position="53"/>
    </location>
</feature>
<sequence length="367" mass="36710">MSDGGGIAGQGSTAGSPVGGGGGPQPAYLPPVSSSTPDWAALAQQHEREDRRRRMVKIGGAAAGVLVVGGLVAGALAVQKSGGDDGKKPSDTAASSLAISPVGPSALPSGATGSASASPSASATTPGTPSGGPTATKAAGTGPAVPAGPPRLDDRGGRYPVTLAASAVVGRTDGHNGPTLVLNSSPNGYGQAGSAVVDTSKSFTVSAMVRNNAPTGGRAVVTQGSDTYYSFFLGRDYWGTHNQWSFKVQTAAGGQDNTSVEALSKGNATTGQWTLLTGVYDASAKKIQLYVNGELAQTSDVKGIWQTGGPLQIGRVMWKSTWTDYWDGAISNVQVWTQALPAARVAQLSGSGGVSAGVPAYAAWLLP</sequence>
<evidence type="ECO:0000313" key="7">
    <source>
        <dbReference type="Proteomes" id="UP000318416"/>
    </source>
</evidence>
<evidence type="ECO:0000259" key="5">
    <source>
        <dbReference type="SMART" id="SM00560"/>
    </source>
</evidence>
<evidence type="ECO:0000256" key="4">
    <source>
        <dbReference type="SAM" id="Phobius"/>
    </source>
</evidence>
<gene>
    <name evidence="6" type="ORF">FB465_3567</name>
</gene>
<reference evidence="6 7" key="1">
    <citation type="submission" date="2019-06" db="EMBL/GenBank/DDBJ databases">
        <title>Sequencing the genomes of 1000 actinobacteria strains.</title>
        <authorList>
            <person name="Klenk H.-P."/>
        </authorList>
    </citation>
    <scope>NUCLEOTIDE SEQUENCE [LARGE SCALE GENOMIC DNA]</scope>
    <source>
        <strain evidence="6 7">DSM 41649</strain>
    </source>
</reference>
<protein>
    <submittedName>
        <fullName evidence="6">Concanavalin A-like lectin/glucanase superfamily protein</fullName>
    </submittedName>
</protein>
<keyword evidence="4" id="KW-0812">Transmembrane</keyword>
<dbReference type="SMART" id="SM00560">
    <property type="entry name" value="LamGL"/>
    <property type="match status" value="1"/>
</dbReference>
<feature type="region of interest" description="Disordered" evidence="3">
    <location>
        <begin position="80"/>
        <end position="158"/>
    </location>
</feature>
<keyword evidence="7" id="KW-1185">Reference proteome</keyword>
<name>A0A561ESB0_9ACTN</name>
<accession>A0A561ESB0</accession>